<dbReference type="Proteomes" id="UP001164250">
    <property type="component" value="Chromosome 8"/>
</dbReference>
<organism evidence="1 2">
    <name type="scientific">Pistacia atlantica</name>
    <dbReference type="NCBI Taxonomy" id="434234"/>
    <lineage>
        <taxon>Eukaryota</taxon>
        <taxon>Viridiplantae</taxon>
        <taxon>Streptophyta</taxon>
        <taxon>Embryophyta</taxon>
        <taxon>Tracheophyta</taxon>
        <taxon>Spermatophyta</taxon>
        <taxon>Magnoliopsida</taxon>
        <taxon>eudicotyledons</taxon>
        <taxon>Gunneridae</taxon>
        <taxon>Pentapetalae</taxon>
        <taxon>rosids</taxon>
        <taxon>malvids</taxon>
        <taxon>Sapindales</taxon>
        <taxon>Anacardiaceae</taxon>
        <taxon>Pistacia</taxon>
    </lineage>
</organism>
<evidence type="ECO:0000313" key="1">
    <source>
        <dbReference type="EMBL" id="KAJ0091129.1"/>
    </source>
</evidence>
<dbReference type="EMBL" id="CM047904">
    <property type="protein sequence ID" value="KAJ0091129.1"/>
    <property type="molecule type" value="Genomic_DNA"/>
</dbReference>
<name>A0ACC1AWS0_9ROSI</name>
<sequence>MPLTSLIMASHHMKSTHFDNFDIDGAANLMARKIVSFDAEFEKRMKFHTCDKMEVKKKLGEYDCIFLATLVGMSKVEKMKFLGHIWQYMKDGGVLLVRSANGARAFLYPVIEENELMESEVLSLFHPTNDRQSKRLNLSHSLHRLGRGWEVNARFGFQWPGQKLLATEVPSGKTSQCDVCFS</sequence>
<proteinExistence type="predicted"/>
<keyword evidence="2" id="KW-1185">Reference proteome</keyword>
<evidence type="ECO:0000313" key="2">
    <source>
        <dbReference type="Proteomes" id="UP001164250"/>
    </source>
</evidence>
<gene>
    <name evidence="1" type="ORF">Patl1_14296</name>
</gene>
<comment type="caution">
    <text evidence="1">The sequence shown here is derived from an EMBL/GenBank/DDBJ whole genome shotgun (WGS) entry which is preliminary data.</text>
</comment>
<protein>
    <submittedName>
        <fullName evidence="1">Uncharacterized protein</fullName>
    </submittedName>
</protein>
<reference evidence="2" key="1">
    <citation type="journal article" date="2023" name="G3 (Bethesda)">
        <title>Genome assembly and association tests identify interacting loci associated with vigor, precocity, and sex in interspecific pistachio rootstocks.</title>
        <authorList>
            <person name="Palmer W."/>
            <person name="Jacygrad E."/>
            <person name="Sagayaradj S."/>
            <person name="Cavanaugh K."/>
            <person name="Han R."/>
            <person name="Bertier L."/>
            <person name="Beede B."/>
            <person name="Kafkas S."/>
            <person name="Golino D."/>
            <person name="Preece J."/>
            <person name="Michelmore R."/>
        </authorList>
    </citation>
    <scope>NUCLEOTIDE SEQUENCE [LARGE SCALE GENOMIC DNA]</scope>
</reference>
<accession>A0ACC1AWS0</accession>